<comment type="caution">
    <text evidence="2">The sequence shown here is derived from an EMBL/GenBank/DDBJ whole genome shotgun (WGS) entry which is preliminary data.</text>
</comment>
<dbReference type="Pfam" id="PF01261">
    <property type="entry name" value="AP_endonuc_2"/>
    <property type="match status" value="1"/>
</dbReference>
<dbReference type="SUPFAM" id="SSF51658">
    <property type="entry name" value="Xylose isomerase-like"/>
    <property type="match status" value="1"/>
</dbReference>
<dbReference type="InterPro" id="IPR013022">
    <property type="entry name" value="Xyl_isomerase-like_TIM-brl"/>
</dbReference>
<dbReference type="PANTHER" id="PTHR12110:SF21">
    <property type="entry name" value="XYLOSE ISOMERASE-LIKE TIM BARREL DOMAIN-CONTAINING PROTEIN"/>
    <property type="match status" value="1"/>
</dbReference>
<evidence type="ECO:0000313" key="2">
    <source>
        <dbReference type="EMBL" id="KKL96635.1"/>
    </source>
</evidence>
<dbReference type="InterPro" id="IPR050312">
    <property type="entry name" value="IolE/XylAMocC-like"/>
</dbReference>
<name>A0A0F9ISC4_9ZZZZ</name>
<dbReference type="AlphaFoldDB" id="A0A0F9ISC4"/>
<protein>
    <recommendedName>
        <fullName evidence="1">Xylose isomerase-like TIM barrel domain-containing protein</fullName>
    </recommendedName>
</protein>
<dbReference type="InterPro" id="IPR036237">
    <property type="entry name" value="Xyl_isomerase-like_sf"/>
</dbReference>
<organism evidence="2">
    <name type="scientific">marine sediment metagenome</name>
    <dbReference type="NCBI Taxonomy" id="412755"/>
    <lineage>
        <taxon>unclassified sequences</taxon>
        <taxon>metagenomes</taxon>
        <taxon>ecological metagenomes</taxon>
    </lineage>
</organism>
<feature type="domain" description="Xylose isomerase-like TIM barrel" evidence="1">
    <location>
        <begin position="21"/>
        <end position="306"/>
    </location>
</feature>
<dbReference type="PANTHER" id="PTHR12110">
    <property type="entry name" value="HYDROXYPYRUVATE ISOMERASE"/>
    <property type="match status" value="1"/>
</dbReference>
<proteinExistence type="predicted"/>
<dbReference type="EMBL" id="LAZR01018378">
    <property type="protein sequence ID" value="KKL96635.1"/>
    <property type="molecule type" value="Genomic_DNA"/>
</dbReference>
<gene>
    <name evidence="2" type="ORF">LCGC14_1842510</name>
</gene>
<evidence type="ECO:0000259" key="1">
    <source>
        <dbReference type="Pfam" id="PF01261"/>
    </source>
</evidence>
<dbReference type="Gene3D" id="3.20.20.150">
    <property type="entry name" value="Divalent-metal-dependent TIM barrel enzymes"/>
    <property type="match status" value="1"/>
</dbReference>
<reference evidence="2" key="1">
    <citation type="journal article" date="2015" name="Nature">
        <title>Complex archaea that bridge the gap between prokaryotes and eukaryotes.</title>
        <authorList>
            <person name="Spang A."/>
            <person name="Saw J.H."/>
            <person name="Jorgensen S.L."/>
            <person name="Zaremba-Niedzwiedzka K."/>
            <person name="Martijn J."/>
            <person name="Lind A.E."/>
            <person name="van Eijk R."/>
            <person name="Schleper C."/>
            <person name="Guy L."/>
            <person name="Ettema T.J."/>
        </authorList>
    </citation>
    <scope>NUCLEOTIDE SEQUENCE</scope>
</reference>
<sequence length="320" mass="35074">MKLGVMGALFSGMKLDDALGYCAKLGLDCIELPAGGYPGDPWSLAGIAGDKAKLAELTARIADHGLSVAGIAVHGNPIHPNKRIAAAHAKAQRQGVLLAEAFKTVVINFSGCPGGCPADKTPNWVTCPWPDDYSQIAEYQWNKVLIPFWKRENAFAAKHGVKIAFEAHPGFVVHNPEDIVRLRKAAGKQLGANLDPSHFFWQGIDPIEAARYLGEHKCIFHVHAKDCFIDPRNSGITGNLDIKSYGELKSRAWIFRTVGYGHGDEFWKPFVSMLRVYGYDGVLSIEHEDSLMSVNEGFAKAVDYLKGVILRDKAGGAWWF</sequence>
<accession>A0A0F9ISC4</accession>